<keyword evidence="2" id="KW-1185">Reference proteome</keyword>
<accession>A0AA39Y294</accession>
<evidence type="ECO:0000313" key="1">
    <source>
        <dbReference type="EMBL" id="KAK0643796.1"/>
    </source>
</evidence>
<evidence type="ECO:0000313" key="2">
    <source>
        <dbReference type="Proteomes" id="UP001174936"/>
    </source>
</evidence>
<dbReference type="AlphaFoldDB" id="A0AA39Y294"/>
<proteinExistence type="predicted"/>
<name>A0AA39Y294_9PEZI</name>
<gene>
    <name evidence="1" type="ORF">B0T16DRAFT_416638</name>
</gene>
<dbReference type="Proteomes" id="UP001174936">
    <property type="component" value="Unassembled WGS sequence"/>
</dbReference>
<sequence length="162" mass="17412">MDKFRSGYIVDKFGVTVGLTEENTAGMKFYGLLPHPTVKGDFQGARACVSVDGAPCVEGTALLDTGLSVSFLSMPKGTVMKRGEDDHLLDGSVVSIRFGEPDATAVATEKFTVGRPVMPDVNPDNVTAVIRDPTFVNTGRKVYREWVTAFDGVVGRYGFRAA</sequence>
<protein>
    <submittedName>
        <fullName evidence="1">Uncharacterized protein</fullName>
    </submittedName>
</protein>
<organism evidence="1 2">
    <name type="scientific">Cercophora newfieldiana</name>
    <dbReference type="NCBI Taxonomy" id="92897"/>
    <lineage>
        <taxon>Eukaryota</taxon>
        <taxon>Fungi</taxon>
        <taxon>Dikarya</taxon>
        <taxon>Ascomycota</taxon>
        <taxon>Pezizomycotina</taxon>
        <taxon>Sordariomycetes</taxon>
        <taxon>Sordariomycetidae</taxon>
        <taxon>Sordariales</taxon>
        <taxon>Lasiosphaeriaceae</taxon>
        <taxon>Cercophora</taxon>
    </lineage>
</organism>
<dbReference type="EMBL" id="JAULSV010000005">
    <property type="protein sequence ID" value="KAK0643796.1"/>
    <property type="molecule type" value="Genomic_DNA"/>
</dbReference>
<reference evidence="1" key="1">
    <citation type="submission" date="2023-06" db="EMBL/GenBank/DDBJ databases">
        <title>Genome-scale phylogeny and comparative genomics of the fungal order Sordariales.</title>
        <authorList>
            <consortium name="Lawrence Berkeley National Laboratory"/>
            <person name="Hensen N."/>
            <person name="Bonometti L."/>
            <person name="Westerberg I."/>
            <person name="Brannstrom I.O."/>
            <person name="Guillou S."/>
            <person name="Cros-Aarteil S."/>
            <person name="Calhoun S."/>
            <person name="Haridas S."/>
            <person name="Kuo A."/>
            <person name="Mondo S."/>
            <person name="Pangilinan J."/>
            <person name="Riley R."/>
            <person name="Labutti K."/>
            <person name="Andreopoulos B."/>
            <person name="Lipzen A."/>
            <person name="Chen C."/>
            <person name="Yanf M."/>
            <person name="Daum C."/>
            <person name="Ng V."/>
            <person name="Clum A."/>
            <person name="Steindorff A."/>
            <person name="Ohm R."/>
            <person name="Martin F."/>
            <person name="Silar P."/>
            <person name="Natvig D."/>
            <person name="Lalanne C."/>
            <person name="Gautier V."/>
            <person name="Ament-Velasquez S.L."/>
            <person name="Kruys A."/>
            <person name="Hutchinson M.I."/>
            <person name="Powell A.J."/>
            <person name="Barry K."/>
            <person name="Miller A.N."/>
            <person name="Grigoriev I.V."/>
            <person name="Debuchy R."/>
            <person name="Gladieux P."/>
            <person name="Thoren M.H."/>
            <person name="Johannesson H."/>
        </authorList>
    </citation>
    <scope>NUCLEOTIDE SEQUENCE</scope>
    <source>
        <strain evidence="1">SMH2532-1</strain>
    </source>
</reference>
<comment type="caution">
    <text evidence="1">The sequence shown here is derived from an EMBL/GenBank/DDBJ whole genome shotgun (WGS) entry which is preliminary data.</text>
</comment>